<keyword evidence="3" id="KW-1185">Reference proteome</keyword>
<protein>
    <submittedName>
        <fullName evidence="2">Uncharacterized protein</fullName>
    </submittedName>
</protein>
<keyword evidence="1" id="KW-1133">Transmembrane helix</keyword>
<keyword evidence="1" id="KW-0472">Membrane</keyword>
<evidence type="ECO:0000256" key="1">
    <source>
        <dbReference type="SAM" id="Phobius"/>
    </source>
</evidence>
<gene>
    <name evidence="2" type="ORF">O3G_MSEX014420</name>
</gene>
<dbReference type="Proteomes" id="UP000791440">
    <property type="component" value="Unassembled WGS sequence"/>
</dbReference>
<accession>A0A922D1G8</accession>
<reference evidence="2" key="1">
    <citation type="journal article" date="2016" name="Insect Biochem. Mol. Biol.">
        <title>Multifaceted biological insights from a draft genome sequence of the tobacco hornworm moth, Manduca sexta.</title>
        <authorList>
            <person name="Kanost M.R."/>
            <person name="Arrese E.L."/>
            <person name="Cao X."/>
            <person name="Chen Y.R."/>
            <person name="Chellapilla S."/>
            <person name="Goldsmith M.R."/>
            <person name="Grosse-Wilde E."/>
            <person name="Heckel D.G."/>
            <person name="Herndon N."/>
            <person name="Jiang H."/>
            <person name="Papanicolaou A."/>
            <person name="Qu J."/>
            <person name="Soulages J.L."/>
            <person name="Vogel H."/>
            <person name="Walters J."/>
            <person name="Waterhouse R.M."/>
            <person name="Ahn S.J."/>
            <person name="Almeida F.C."/>
            <person name="An C."/>
            <person name="Aqrawi P."/>
            <person name="Bretschneider A."/>
            <person name="Bryant W.B."/>
            <person name="Bucks S."/>
            <person name="Chao H."/>
            <person name="Chevignon G."/>
            <person name="Christen J.M."/>
            <person name="Clarke D.F."/>
            <person name="Dittmer N.T."/>
            <person name="Ferguson L.C.F."/>
            <person name="Garavelou S."/>
            <person name="Gordon K.H.J."/>
            <person name="Gunaratna R.T."/>
            <person name="Han Y."/>
            <person name="Hauser F."/>
            <person name="He Y."/>
            <person name="Heidel-Fischer H."/>
            <person name="Hirsh A."/>
            <person name="Hu Y."/>
            <person name="Jiang H."/>
            <person name="Kalra D."/>
            <person name="Klinner C."/>
            <person name="Konig C."/>
            <person name="Kovar C."/>
            <person name="Kroll A.R."/>
            <person name="Kuwar S.S."/>
            <person name="Lee S.L."/>
            <person name="Lehman R."/>
            <person name="Li K."/>
            <person name="Li Z."/>
            <person name="Liang H."/>
            <person name="Lovelace S."/>
            <person name="Lu Z."/>
            <person name="Mansfield J.H."/>
            <person name="McCulloch K.J."/>
            <person name="Mathew T."/>
            <person name="Morton B."/>
            <person name="Muzny D.M."/>
            <person name="Neunemann D."/>
            <person name="Ongeri F."/>
            <person name="Pauchet Y."/>
            <person name="Pu L.L."/>
            <person name="Pyrousis I."/>
            <person name="Rao X.J."/>
            <person name="Redding A."/>
            <person name="Roesel C."/>
            <person name="Sanchez-Gracia A."/>
            <person name="Schaack S."/>
            <person name="Shukla A."/>
            <person name="Tetreau G."/>
            <person name="Wang Y."/>
            <person name="Xiong G.H."/>
            <person name="Traut W."/>
            <person name="Walsh T.K."/>
            <person name="Worley K.C."/>
            <person name="Wu D."/>
            <person name="Wu W."/>
            <person name="Wu Y.Q."/>
            <person name="Zhang X."/>
            <person name="Zou Z."/>
            <person name="Zucker H."/>
            <person name="Briscoe A.D."/>
            <person name="Burmester T."/>
            <person name="Clem R.J."/>
            <person name="Feyereisen R."/>
            <person name="Grimmelikhuijzen C.J.P."/>
            <person name="Hamodrakas S.J."/>
            <person name="Hansson B.S."/>
            <person name="Huguet E."/>
            <person name="Jermiin L.S."/>
            <person name="Lan Q."/>
            <person name="Lehman H.K."/>
            <person name="Lorenzen M."/>
            <person name="Merzendorfer H."/>
            <person name="Michalopoulos I."/>
            <person name="Morton D.B."/>
            <person name="Muthukrishnan S."/>
            <person name="Oakeshott J.G."/>
            <person name="Palmer W."/>
            <person name="Park Y."/>
            <person name="Passarelli A.L."/>
            <person name="Rozas J."/>
            <person name="Schwartz L.M."/>
            <person name="Smith W."/>
            <person name="Southgate A."/>
            <person name="Vilcinskas A."/>
            <person name="Vogt R."/>
            <person name="Wang P."/>
            <person name="Werren J."/>
            <person name="Yu X.Q."/>
            <person name="Zhou J.J."/>
            <person name="Brown S.J."/>
            <person name="Scherer S.E."/>
            <person name="Richards S."/>
            <person name="Blissard G.W."/>
        </authorList>
    </citation>
    <scope>NUCLEOTIDE SEQUENCE</scope>
</reference>
<keyword evidence="1" id="KW-0812">Transmembrane</keyword>
<name>A0A922D1G8_MANSE</name>
<evidence type="ECO:0000313" key="2">
    <source>
        <dbReference type="EMBL" id="KAG6464298.1"/>
    </source>
</evidence>
<sequence>MKYDFFGHLCSWSKTAGIKYKRKDPTVYTRAKRDTSGALHILTNHAQPIHADVKQERNGDTNDKRCSGNHLPASIEPGVVFQVLPPSNVGYELKSLRKSSPLTNKLDLIRSISRVATLSVLLISAILEFYPMLQHLYYTIYSFVYFK</sequence>
<feature type="transmembrane region" description="Helical" evidence="1">
    <location>
        <begin position="115"/>
        <end position="133"/>
    </location>
</feature>
<evidence type="ECO:0000313" key="3">
    <source>
        <dbReference type="Proteomes" id="UP000791440"/>
    </source>
</evidence>
<dbReference type="AlphaFoldDB" id="A0A922D1G8"/>
<organism evidence="2 3">
    <name type="scientific">Manduca sexta</name>
    <name type="common">Tobacco hawkmoth</name>
    <name type="synonym">Tobacco hornworm</name>
    <dbReference type="NCBI Taxonomy" id="7130"/>
    <lineage>
        <taxon>Eukaryota</taxon>
        <taxon>Metazoa</taxon>
        <taxon>Ecdysozoa</taxon>
        <taxon>Arthropoda</taxon>
        <taxon>Hexapoda</taxon>
        <taxon>Insecta</taxon>
        <taxon>Pterygota</taxon>
        <taxon>Neoptera</taxon>
        <taxon>Endopterygota</taxon>
        <taxon>Lepidoptera</taxon>
        <taxon>Glossata</taxon>
        <taxon>Ditrysia</taxon>
        <taxon>Bombycoidea</taxon>
        <taxon>Sphingidae</taxon>
        <taxon>Sphinginae</taxon>
        <taxon>Sphingini</taxon>
        <taxon>Manduca</taxon>
    </lineage>
</organism>
<comment type="caution">
    <text evidence="2">The sequence shown here is derived from an EMBL/GenBank/DDBJ whole genome shotgun (WGS) entry which is preliminary data.</text>
</comment>
<proteinExistence type="predicted"/>
<reference evidence="2" key="2">
    <citation type="submission" date="2020-12" db="EMBL/GenBank/DDBJ databases">
        <authorList>
            <person name="Kanost M."/>
        </authorList>
    </citation>
    <scope>NUCLEOTIDE SEQUENCE</scope>
</reference>
<dbReference type="EMBL" id="JH669140">
    <property type="protein sequence ID" value="KAG6464298.1"/>
    <property type="molecule type" value="Genomic_DNA"/>
</dbReference>